<dbReference type="Pfam" id="PF00011">
    <property type="entry name" value="HSP20"/>
    <property type="match status" value="1"/>
</dbReference>
<evidence type="ECO:0000259" key="3">
    <source>
        <dbReference type="PROSITE" id="PS01031"/>
    </source>
</evidence>
<evidence type="ECO:0000313" key="4">
    <source>
        <dbReference type="EMBL" id="KRR19804.1"/>
    </source>
</evidence>
<dbReference type="CDD" id="cd06464">
    <property type="entry name" value="ACD_sHsps-like"/>
    <property type="match status" value="1"/>
</dbReference>
<feature type="domain" description="SHSP" evidence="3">
    <location>
        <begin position="50"/>
        <end position="161"/>
    </location>
</feature>
<evidence type="ECO:0000313" key="5">
    <source>
        <dbReference type="Proteomes" id="UP000052023"/>
    </source>
</evidence>
<dbReference type="AlphaFoldDB" id="A0A0R3MIP9"/>
<accession>A0A0R3MIP9</accession>
<sequence>MALRDLIPWNDGSRDLSLHRNEPNPFLALHREMNRLFDDAFRSFDVAPFSSHAMGWPNVEVSETEKEVKVIAELPGLEEKDVNVELRDGMLTISGEKKSETEDKERRFSERYYGRFERSVPVDDVDQDNVVASFKNGVLTVTLPRLPTAQQKVKRIAINGK</sequence>
<comment type="similarity">
    <text evidence="1 2">Belongs to the small heat shock protein (HSP20) family.</text>
</comment>
<comment type="caution">
    <text evidence="4">The sequence shown here is derived from an EMBL/GenBank/DDBJ whole genome shotgun (WGS) entry which is preliminary data.</text>
</comment>
<reference evidence="4 5" key="1">
    <citation type="submission" date="2014-03" db="EMBL/GenBank/DDBJ databases">
        <title>Bradyrhizobium valentinum sp. nov., isolated from effective nodules of Lupinus mariae-josephae, a lupine endemic of basic-lime soils in Eastern Spain.</title>
        <authorList>
            <person name="Duran D."/>
            <person name="Rey L."/>
            <person name="Navarro A."/>
            <person name="Busquets A."/>
            <person name="Imperial J."/>
            <person name="Ruiz-Argueso T."/>
        </authorList>
    </citation>
    <scope>NUCLEOTIDE SEQUENCE [LARGE SCALE GENOMIC DNA]</scope>
    <source>
        <strain evidence="4 5">Ro19</strain>
    </source>
</reference>
<evidence type="ECO:0000256" key="2">
    <source>
        <dbReference type="RuleBase" id="RU003616"/>
    </source>
</evidence>
<dbReference type="SUPFAM" id="SSF49764">
    <property type="entry name" value="HSP20-like chaperones"/>
    <property type="match status" value="1"/>
</dbReference>
<dbReference type="RefSeq" id="WP_057846578.1">
    <property type="nucleotide sequence ID" value="NZ_LLYA01000182.1"/>
</dbReference>
<protein>
    <submittedName>
        <fullName evidence="4">Molecular chaperone Hsp20</fullName>
    </submittedName>
</protein>
<dbReference type="Gene3D" id="2.60.40.790">
    <property type="match status" value="1"/>
</dbReference>
<keyword evidence="5" id="KW-1185">Reference proteome</keyword>
<name>A0A0R3MIP9_9BRAD</name>
<dbReference type="PROSITE" id="PS01031">
    <property type="entry name" value="SHSP"/>
    <property type="match status" value="1"/>
</dbReference>
<dbReference type="InterPro" id="IPR008978">
    <property type="entry name" value="HSP20-like_chaperone"/>
</dbReference>
<dbReference type="Proteomes" id="UP000052023">
    <property type="component" value="Unassembled WGS sequence"/>
</dbReference>
<dbReference type="PANTHER" id="PTHR11527">
    <property type="entry name" value="HEAT-SHOCK PROTEIN 20 FAMILY MEMBER"/>
    <property type="match status" value="1"/>
</dbReference>
<proteinExistence type="inferred from homology"/>
<dbReference type="InterPro" id="IPR002068">
    <property type="entry name" value="A-crystallin/Hsp20_dom"/>
</dbReference>
<evidence type="ECO:0000256" key="1">
    <source>
        <dbReference type="PROSITE-ProRule" id="PRU00285"/>
    </source>
</evidence>
<dbReference type="InterPro" id="IPR031107">
    <property type="entry name" value="Small_HSP"/>
</dbReference>
<dbReference type="EMBL" id="LLYA01000182">
    <property type="protein sequence ID" value="KRR19804.1"/>
    <property type="molecule type" value="Genomic_DNA"/>
</dbReference>
<gene>
    <name evidence="4" type="ORF">CQ13_33130</name>
</gene>
<organism evidence="4 5">
    <name type="scientific">Bradyrhizobium retamae</name>
    <dbReference type="NCBI Taxonomy" id="1300035"/>
    <lineage>
        <taxon>Bacteria</taxon>
        <taxon>Pseudomonadati</taxon>
        <taxon>Pseudomonadota</taxon>
        <taxon>Alphaproteobacteria</taxon>
        <taxon>Hyphomicrobiales</taxon>
        <taxon>Nitrobacteraceae</taxon>
        <taxon>Bradyrhizobium</taxon>
    </lineage>
</organism>
<dbReference type="OrthoDB" id="9808910at2"/>